<keyword evidence="6" id="KW-0788">Thiol protease</keyword>
<dbReference type="GeneID" id="18254144"/>
<evidence type="ECO:0000259" key="8">
    <source>
        <dbReference type="PROSITE" id="PS50802"/>
    </source>
</evidence>
<evidence type="ECO:0000313" key="10">
    <source>
        <dbReference type="Proteomes" id="UP000008066"/>
    </source>
</evidence>
<dbReference type="GO" id="GO:0071108">
    <property type="term" value="P:protein K48-linked deubiquitination"/>
    <property type="evidence" value="ECO:0007669"/>
    <property type="project" value="TreeGrafter"/>
</dbReference>
<dbReference type="Proteomes" id="UP000008066">
    <property type="component" value="Unassembled WGS sequence"/>
</dbReference>
<dbReference type="GO" id="GO:0004843">
    <property type="term" value="F:cysteine-type deubiquitinase activity"/>
    <property type="evidence" value="ECO:0007669"/>
    <property type="project" value="UniProtKB-EC"/>
</dbReference>
<dbReference type="EC" id="3.4.19.12" evidence="2"/>
<dbReference type="STRING" id="759272.G0RYY9"/>
<feature type="region of interest" description="Disordered" evidence="7">
    <location>
        <begin position="93"/>
        <end position="120"/>
    </location>
</feature>
<keyword evidence="4" id="KW-0833">Ubl conjugation pathway</keyword>
<evidence type="ECO:0000256" key="5">
    <source>
        <dbReference type="ARBA" id="ARBA00022801"/>
    </source>
</evidence>
<evidence type="ECO:0000256" key="4">
    <source>
        <dbReference type="ARBA" id="ARBA00022786"/>
    </source>
</evidence>
<gene>
    <name evidence="9" type="ORF">CTHT_0001060</name>
</gene>
<dbReference type="CDD" id="cd22749">
    <property type="entry name" value="Otubain_C65"/>
    <property type="match status" value="1"/>
</dbReference>
<dbReference type="RefSeq" id="XP_006690659.1">
    <property type="nucleotide sequence ID" value="XM_006690596.1"/>
</dbReference>
<accession>G0RYY9</accession>
<dbReference type="GO" id="GO:0043130">
    <property type="term" value="F:ubiquitin binding"/>
    <property type="evidence" value="ECO:0007669"/>
    <property type="project" value="TreeGrafter"/>
</dbReference>
<dbReference type="PANTHER" id="PTHR12931:SF15">
    <property type="entry name" value="UBIQUITIN THIOESTERASE OTUBAIN-LIKE"/>
    <property type="match status" value="1"/>
</dbReference>
<feature type="region of interest" description="Disordered" evidence="7">
    <location>
        <begin position="163"/>
        <end position="183"/>
    </location>
</feature>
<feature type="region of interest" description="Disordered" evidence="7">
    <location>
        <begin position="616"/>
        <end position="658"/>
    </location>
</feature>
<keyword evidence="5" id="KW-0378">Hydrolase</keyword>
<name>G0RYY9_CHATD</name>
<dbReference type="Gene3D" id="3.30.200.60">
    <property type="entry name" value="Peptidase C65 Otubain, subdomain 1"/>
    <property type="match status" value="1"/>
</dbReference>
<dbReference type="InterPro" id="IPR003323">
    <property type="entry name" value="OTU_dom"/>
</dbReference>
<dbReference type="Gene3D" id="1.20.1300.20">
    <property type="entry name" value="Peptidase C65 Otubain, subdomain 2"/>
    <property type="match status" value="1"/>
</dbReference>
<feature type="compositionally biased region" description="Basic and acidic residues" evidence="7">
    <location>
        <begin position="646"/>
        <end position="658"/>
    </location>
</feature>
<keyword evidence="3" id="KW-0645">Protease</keyword>
<comment type="catalytic activity">
    <reaction evidence="1">
        <text>Thiol-dependent hydrolysis of ester, thioester, amide, peptide and isopeptide bonds formed by the C-terminal Gly of ubiquitin (a 76-residue protein attached to proteins as an intracellular targeting signal).</text>
        <dbReference type="EC" id="3.4.19.12"/>
    </reaction>
</comment>
<dbReference type="InterPro" id="IPR042468">
    <property type="entry name" value="Peptidase_C65_otubain_sub1"/>
</dbReference>
<dbReference type="Pfam" id="PF10275">
    <property type="entry name" value="Peptidase_C65"/>
    <property type="match status" value="1"/>
</dbReference>
<protein>
    <recommendedName>
        <fullName evidence="2">ubiquitinyl hydrolase 1</fullName>
        <ecNumber evidence="2">3.4.19.12</ecNumber>
    </recommendedName>
</protein>
<feature type="domain" description="OTU" evidence="8">
    <location>
        <begin position="250"/>
        <end position="461"/>
    </location>
</feature>
<dbReference type="KEGG" id="cthr:CTHT_0001060"/>
<reference evidence="9 10" key="1">
    <citation type="journal article" date="2011" name="Cell">
        <title>Insight into structure and assembly of the nuclear pore complex by utilizing the genome of a eukaryotic thermophile.</title>
        <authorList>
            <person name="Amlacher S."/>
            <person name="Sarges P."/>
            <person name="Flemming D."/>
            <person name="van Noort V."/>
            <person name="Kunze R."/>
            <person name="Devos D.P."/>
            <person name="Arumugam M."/>
            <person name="Bork P."/>
            <person name="Hurt E."/>
        </authorList>
    </citation>
    <scope>NUCLEOTIDE SEQUENCE [LARGE SCALE GENOMIC DNA]</scope>
    <source>
        <strain evidence="10">DSM 1495 / CBS 144.50 / IMI 039719</strain>
    </source>
</reference>
<keyword evidence="10" id="KW-1185">Reference proteome</keyword>
<dbReference type="InterPro" id="IPR019400">
    <property type="entry name" value="Peptidase_C65_otubain"/>
</dbReference>
<feature type="compositionally biased region" description="Basic and acidic residues" evidence="7">
    <location>
        <begin position="627"/>
        <end position="639"/>
    </location>
</feature>
<feature type="compositionally biased region" description="Pro residues" evidence="7">
    <location>
        <begin position="576"/>
        <end position="591"/>
    </location>
</feature>
<feature type="region of interest" description="Disordered" evidence="7">
    <location>
        <begin position="541"/>
        <end position="598"/>
    </location>
</feature>
<evidence type="ECO:0000313" key="9">
    <source>
        <dbReference type="EMBL" id="EGS23417.1"/>
    </source>
</evidence>
<evidence type="ECO:0000256" key="3">
    <source>
        <dbReference type="ARBA" id="ARBA00022670"/>
    </source>
</evidence>
<evidence type="ECO:0000256" key="6">
    <source>
        <dbReference type="ARBA" id="ARBA00022807"/>
    </source>
</evidence>
<dbReference type="OrthoDB" id="18915at2759"/>
<organism evidence="10">
    <name type="scientific">Chaetomium thermophilum (strain DSM 1495 / CBS 144.50 / IMI 039719)</name>
    <name type="common">Thermochaetoides thermophila</name>
    <dbReference type="NCBI Taxonomy" id="759272"/>
    <lineage>
        <taxon>Eukaryota</taxon>
        <taxon>Fungi</taxon>
        <taxon>Dikarya</taxon>
        <taxon>Ascomycota</taxon>
        <taxon>Pezizomycotina</taxon>
        <taxon>Sordariomycetes</taxon>
        <taxon>Sordariomycetidae</taxon>
        <taxon>Sordariales</taxon>
        <taxon>Chaetomiaceae</taxon>
        <taxon>Thermochaetoides</taxon>
    </lineage>
</organism>
<sequence>MFQEPTQYLPVSGYALPNSLPQYNFGDPLRLSNQHHYSDHHTSHSHSHGSVAGVLPSTSGVGVSSVSVSSAAANAAALLYSANPILAAPDSSSVSTAAAAPPPPIGPAPSAAPSPQPQLEPVAAAVHQPVSQIPVSAPASTFPFVPSQSATAGTTTTIVTTTAPPPTTAASAHHTHTHTHTQAGPSLAFSQMDPDPHSVAAQEAAAREYQPQHEGPLVGEKTPSTKITEEYAKADPTYVQKTMVLPQTYSHYRPIRGDGNCGWRAIAFGYFETLVKKRSKDTILTERARLESLYTYIEVYGGQPRMVFEDLAQTTLDLLDTMAQLSDNVHQALAKLLEEFNNEHICNAIMFHFRLLASSYLKEHRDQYGPFLENADVDRYCQTVLEPHGIEIEHLGLILLTEILLKPAGFVLEVAYLDRSPGSQVNTYRFPEEANSKLPSQLGPTIYLLYRPGHYDLLYVPEPEPVNIQVHRVSGFSQGFQIAATPVASYGFGLGGGGLGALTMIPGFSGSSAFGSDLFGAPPSSPLGTFTPAPPPLSLWNSIPSHPPFASTLQQAAPPPPPPQPQPTPIHHIPSAPAPTPATPAPPPPAPTATTAQTNNPVRFSEYCKLQNHYNTAHFNNPNFQPEEYKPGEEHEREGRRRRRKDIGDKDKGDRGDT</sequence>
<dbReference type="OMA" id="WMKLNPH"/>
<dbReference type="GO" id="GO:0006508">
    <property type="term" value="P:proteolysis"/>
    <property type="evidence" value="ECO:0007669"/>
    <property type="project" value="UniProtKB-KW"/>
</dbReference>
<feature type="compositionally biased region" description="Low complexity" evidence="7">
    <location>
        <begin position="163"/>
        <end position="172"/>
    </location>
</feature>
<dbReference type="InterPro" id="IPR038765">
    <property type="entry name" value="Papain-like_cys_pep_sf"/>
</dbReference>
<dbReference type="AlphaFoldDB" id="G0RYY9"/>
<dbReference type="EMBL" id="GL988032">
    <property type="protein sequence ID" value="EGS23417.1"/>
    <property type="molecule type" value="Genomic_DNA"/>
</dbReference>
<feature type="compositionally biased region" description="Pro residues" evidence="7">
    <location>
        <begin position="557"/>
        <end position="568"/>
    </location>
</feature>
<evidence type="ECO:0000256" key="7">
    <source>
        <dbReference type="SAM" id="MobiDB-lite"/>
    </source>
</evidence>
<dbReference type="eggNOG" id="KOG3991">
    <property type="taxonomic scope" value="Eukaryota"/>
</dbReference>
<dbReference type="PANTHER" id="PTHR12931">
    <property type="entry name" value="UBIQUITIN THIOLESTERASE PROTEIN OTUB"/>
    <property type="match status" value="1"/>
</dbReference>
<dbReference type="InterPro" id="IPR042467">
    <property type="entry name" value="Peptidase_C65_otubain_sub2"/>
</dbReference>
<feature type="compositionally biased region" description="Pro residues" evidence="7">
    <location>
        <begin position="100"/>
        <end position="118"/>
    </location>
</feature>
<feature type="region of interest" description="Disordered" evidence="7">
    <location>
        <begin position="31"/>
        <end position="53"/>
    </location>
</feature>
<dbReference type="PROSITE" id="PS50802">
    <property type="entry name" value="OTU"/>
    <property type="match status" value="1"/>
</dbReference>
<dbReference type="SUPFAM" id="SSF54001">
    <property type="entry name" value="Cysteine proteinases"/>
    <property type="match status" value="1"/>
</dbReference>
<evidence type="ECO:0000256" key="2">
    <source>
        <dbReference type="ARBA" id="ARBA00012759"/>
    </source>
</evidence>
<dbReference type="HOGENOM" id="CLU_014832_6_1_1"/>
<proteinExistence type="predicted"/>
<evidence type="ECO:0000256" key="1">
    <source>
        <dbReference type="ARBA" id="ARBA00000707"/>
    </source>
</evidence>
<dbReference type="GO" id="GO:0005634">
    <property type="term" value="C:nucleus"/>
    <property type="evidence" value="ECO:0007669"/>
    <property type="project" value="TreeGrafter"/>
</dbReference>